<comment type="caution">
    <text evidence="4">The sequence shown here is derived from an EMBL/GenBank/DDBJ whole genome shotgun (WGS) entry which is preliminary data.</text>
</comment>
<gene>
    <name evidence="4" type="ORF">TW77_20730</name>
</gene>
<accession>A0A0F4QFG8</accession>
<evidence type="ECO:0000313" key="4">
    <source>
        <dbReference type="EMBL" id="KJZ06044.1"/>
    </source>
</evidence>
<keyword evidence="5" id="KW-1185">Reference proteome</keyword>
<organism evidence="4 5">
    <name type="scientific">Pseudoalteromonas rubra</name>
    <dbReference type="NCBI Taxonomy" id="43658"/>
    <lineage>
        <taxon>Bacteria</taxon>
        <taxon>Pseudomonadati</taxon>
        <taxon>Pseudomonadota</taxon>
        <taxon>Gammaproteobacteria</taxon>
        <taxon>Alteromonadales</taxon>
        <taxon>Pseudoalteromonadaceae</taxon>
        <taxon>Pseudoalteromonas</taxon>
    </lineage>
</organism>
<dbReference type="PROSITE" id="PS50110">
    <property type="entry name" value="RESPONSE_REGULATORY"/>
    <property type="match status" value="1"/>
</dbReference>
<reference evidence="4 5" key="1">
    <citation type="journal article" date="2015" name="BMC Genomics">
        <title>Genome mining reveals unlocked bioactive potential of marine Gram-negative bacteria.</title>
        <authorList>
            <person name="Machado H."/>
            <person name="Sonnenschein E.C."/>
            <person name="Melchiorsen J."/>
            <person name="Gram L."/>
        </authorList>
    </citation>
    <scope>NUCLEOTIDE SEQUENCE [LARGE SCALE GENOMIC DNA]</scope>
    <source>
        <strain evidence="4 5">S2471</strain>
    </source>
</reference>
<keyword evidence="1 2" id="KW-0597">Phosphoprotein</keyword>
<sequence length="121" mass="13212">MSYSVLVCDDSVVARKQVIRCLNGMLDADICQASNGREALEVLASRQIDLVCLDLTMPVLDGIGVLEAIKQQVIETYVVVISADIQDEMKTRVAKLGALAFLEKPVKSESLQATLSRFGIR</sequence>
<dbReference type="EMBL" id="JXYA01000057">
    <property type="protein sequence ID" value="KJZ06044.1"/>
    <property type="molecule type" value="Genomic_DNA"/>
</dbReference>
<dbReference type="AlphaFoldDB" id="A0A0F4QFG8"/>
<name>A0A0F4QFG8_9GAMM</name>
<dbReference type="Pfam" id="PF00072">
    <property type="entry name" value="Response_reg"/>
    <property type="match status" value="1"/>
</dbReference>
<dbReference type="InterPro" id="IPR001789">
    <property type="entry name" value="Sig_transdc_resp-reg_receiver"/>
</dbReference>
<dbReference type="InterPro" id="IPR050595">
    <property type="entry name" value="Bact_response_regulator"/>
</dbReference>
<dbReference type="SUPFAM" id="SSF52172">
    <property type="entry name" value="CheY-like"/>
    <property type="match status" value="1"/>
</dbReference>
<feature type="domain" description="Response regulatory" evidence="3">
    <location>
        <begin position="4"/>
        <end position="119"/>
    </location>
</feature>
<dbReference type="OrthoDB" id="281471at2"/>
<proteinExistence type="predicted"/>
<dbReference type="CDD" id="cd17593">
    <property type="entry name" value="REC_CheC-like"/>
    <property type="match status" value="1"/>
</dbReference>
<evidence type="ECO:0000256" key="2">
    <source>
        <dbReference type="PROSITE-ProRule" id="PRU00169"/>
    </source>
</evidence>
<dbReference type="PANTHER" id="PTHR44591">
    <property type="entry name" value="STRESS RESPONSE REGULATOR PROTEIN 1"/>
    <property type="match status" value="1"/>
</dbReference>
<dbReference type="PATRIC" id="fig|43658.5.peg.4373"/>
<evidence type="ECO:0000259" key="3">
    <source>
        <dbReference type="PROSITE" id="PS50110"/>
    </source>
</evidence>
<protein>
    <submittedName>
        <fullName evidence="4">Chemotaxis protein</fullName>
    </submittedName>
</protein>
<dbReference type="SMART" id="SM00448">
    <property type="entry name" value="REC"/>
    <property type="match status" value="1"/>
</dbReference>
<evidence type="ECO:0000256" key="1">
    <source>
        <dbReference type="ARBA" id="ARBA00022553"/>
    </source>
</evidence>
<evidence type="ECO:0000313" key="5">
    <source>
        <dbReference type="Proteomes" id="UP000033452"/>
    </source>
</evidence>
<dbReference type="InterPro" id="IPR011006">
    <property type="entry name" value="CheY-like_superfamily"/>
</dbReference>
<feature type="modified residue" description="4-aspartylphosphate" evidence="2">
    <location>
        <position position="54"/>
    </location>
</feature>
<dbReference type="Gene3D" id="3.40.50.2300">
    <property type="match status" value="1"/>
</dbReference>
<dbReference type="PANTHER" id="PTHR44591:SF24">
    <property type="entry name" value="PROTEIN-GLUTAMATE METHYLESTERASE_PROTEIN-GLUTAMINE GLUTAMINASE 1"/>
    <property type="match status" value="1"/>
</dbReference>
<dbReference type="RefSeq" id="WP_046006895.1">
    <property type="nucleotide sequence ID" value="NZ_JXYA01000057.1"/>
</dbReference>
<dbReference type="Proteomes" id="UP000033452">
    <property type="component" value="Unassembled WGS sequence"/>
</dbReference>
<dbReference type="GO" id="GO:0000160">
    <property type="term" value="P:phosphorelay signal transduction system"/>
    <property type="evidence" value="ECO:0007669"/>
    <property type="project" value="InterPro"/>
</dbReference>